<dbReference type="RefSeq" id="WP_353301492.1">
    <property type="nucleotide sequence ID" value="NZ_BAABWN010000001.1"/>
</dbReference>
<name>A0ABQ0A4N8_9GAMM</name>
<feature type="domain" description="Leucine-rich repeat and WD repeat-containing protein 1 LRR" evidence="3">
    <location>
        <begin position="96"/>
        <end position="161"/>
    </location>
</feature>
<dbReference type="PROSITE" id="PS51257">
    <property type="entry name" value="PROKAR_LIPOPROTEIN"/>
    <property type="match status" value="1"/>
</dbReference>
<keyword evidence="1" id="KW-0433">Leucine-rich repeat</keyword>
<dbReference type="PANTHER" id="PTHR46652:SF3">
    <property type="entry name" value="LEUCINE-RICH REPEAT-CONTAINING PROTEIN 9"/>
    <property type="match status" value="1"/>
</dbReference>
<evidence type="ECO:0000256" key="2">
    <source>
        <dbReference type="ARBA" id="ARBA00022737"/>
    </source>
</evidence>
<comment type="caution">
    <text evidence="4">The sequence shown here is derived from an EMBL/GenBank/DDBJ whole genome shotgun (WGS) entry which is preliminary data.</text>
</comment>
<evidence type="ECO:0000313" key="4">
    <source>
        <dbReference type="EMBL" id="GAA6166600.1"/>
    </source>
</evidence>
<dbReference type="InterPro" id="IPR050836">
    <property type="entry name" value="SDS22/Internalin_LRR"/>
</dbReference>
<protein>
    <recommendedName>
        <fullName evidence="3">Leucine-rich repeat and WD repeat-containing protein 1 LRR domain-containing protein</fullName>
    </recommendedName>
</protein>
<dbReference type="InterPro" id="IPR032675">
    <property type="entry name" value="LRR_dom_sf"/>
</dbReference>
<dbReference type="PROSITE" id="PS51450">
    <property type="entry name" value="LRR"/>
    <property type="match status" value="1"/>
</dbReference>
<evidence type="ECO:0000259" key="3">
    <source>
        <dbReference type="Pfam" id="PF23211"/>
    </source>
</evidence>
<keyword evidence="2" id="KW-0677">Repeat</keyword>
<keyword evidence="5" id="KW-1185">Reference proteome</keyword>
<evidence type="ECO:0000313" key="5">
    <source>
        <dbReference type="Proteomes" id="UP001465153"/>
    </source>
</evidence>
<dbReference type="Gene3D" id="3.80.10.10">
    <property type="entry name" value="Ribonuclease Inhibitor"/>
    <property type="match status" value="1"/>
</dbReference>
<sequence length="181" mass="20163">MNSYRSIKRINSSGLAAKIFVLVVAGVLLAGCKNYQVSFNEREIYAPPQVITELSIDDSALKQCIELFIETEEIANYEDLATLTCSYAGVATLDGLNRFRKLTQINLSDNKLIDLSALQGLTELKQLSVKNNQVVDVQPLFNLPKLNFLDISGNDSVRCEDLNQLKRVTGMEIVFPSQCQK</sequence>
<dbReference type="InterPro" id="IPR001611">
    <property type="entry name" value="Leu-rich_rpt"/>
</dbReference>
<proteinExistence type="predicted"/>
<dbReference type="InterPro" id="IPR056363">
    <property type="entry name" value="LRR_LRWD1_dom"/>
</dbReference>
<dbReference type="Proteomes" id="UP001465153">
    <property type="component" value="Unassembled WGS sequence"/>
</dbReference>
<organism evidence="4 5">
    <name type="scientific">Sessilibacter corallicola</name>
    <dbReference type="NCBI Taxonomy" id="2904075"/>
    <lineage>
        <taxon>Bacteria</taxon>
        <taxon>Pseudomonadati</taxon>
        <taxon>Pseudomonadota</taxon>
        <taxon>Gammaproteobacteria</taxon>
        <taxon>Cellvibrionales</taxon>
        <taxon>Cellvibrionaceae</taxon>
        <taxon>Sessilibacter</taxon>
    </lineage>
</organism>
<reference evidence="4 5" key="1">
    <citation type="submission" date="2024-04" db="EMBL/GenBank/DDBJ databases">
        <title>Draft genome sequence of Sessilibacter corallicola NBRC 116591.</title>
        <authorList>
            <person name="Miyakawa T."/>
            <person name="Kusuya Y."/>
            <person name="Miura T."/>
        </authorList>
    </citation>
    <scope>NUCLEOTIDE SEQUENCE [LARGE SCALE GENOMIC DNA]</scope>
    <source>
        <strain evidence="4 5">KU-00831-HH</strain>
    </source>
</reference>
<gene>
    <name evidence="4" type="ORF">NBRC116591_04100</name>
</gene>
<dbReference type="SUPFAM" id="SSF52058">
    <property type="entry name" value="L domain-like"/>
    <property type="match status" value="1"/>
</dbReference>
<accession>A0ABQ0A4N8</accession>
<evidence type="ECO:0000256" key="1">
    <source>
        <dbReference type="ARBA" id="ARBA00022614"/>
    </source>
</evidence>
<dbReference type="PANTHER" id="PTHR46652">
    <property type="entry name" value="LEUCINE-RICH REPEAT AND IQ DOMAIN-CONTAINING PROTEIN 1-RELATED"/>
    <property type="match status" value="1"/>
</dbReference>
<dbReference type="Pfam" id="PF23211">
    <property type="entry name" value="LRR_LRWD1"/>
    <property type="match status" value="1"/>
</dbReference>
<dbReference type="EMBL" id="BAABWN010000001">
    <property type="protein sequence ID" value="GAA6166600.1"/>
    <property type="molecule type" value="Genomic_DNA"/>
</dbReference>